<evidence type="ECO:0000313" key="5">
    <source>
        <dbReference type="Proteomes" id="UP000439965"/>
    </source>
</evidence>
<reference evidence="4 5" key="1">
    <citation type="submission" date="2019-04" db="EMBL/GenBank/DDBJ databases">
        <title>Step-wise assembly of the neonatal virome modulated by breast feeding.</title>
        <authorList>
            <person name="Liang G."/>
            <person name="Bushman F."/>
        </authorList>
    </citation>
    <scope>NUCLEOTIDE SEQUENCE [LARGE SCALE GENOMIC DNA]</scope>
    <source>
        <strain evidence="4 5">E3404</strain>
    </source>
</reference>
<dbReference type="InterPro" id="IPR021759">
    <property type="entry name" value="WxLIP_HBD"/>
</dbReference>
<dbReference type="Proteomes" id="UP000439965">
    <property type="component" value="Unassembled WGS sequence"/>
</dbReference>
<dbReference type="InterPro" id="IPR010317">
    <property type="entry name" value="WxLIP_PGBD"/>
</dbReference>
<proteinExistence type="predicted"/>
<dbReference type="Pfam" id="PF11797">
    <property type="entry name" value="WxLIP_HBD"/>
    <property type="match status" value="1"/>
</dbReference>
<evidence type="ECO:0000313" key="4">
    <source>
        <dbReference type="EMBL" id="MXS25457.1"/>
    </source>
</evidence>
<dbReference type="RefSeq" id="WP_029486287.1">
    <property type="nucleotide sequence ID" value="NZ_BTSN01000004.1"/>
</dbReference>
<keyword evidence="1" id="KW-1133">Transmembrane helix</keyword>
<dbReference type="Pfam" id="PF06030">
    <property type="entry name" value="WxLIP_PGBD"/>
    <property type="match status" value="1"/>
</dbReference>
<keyword evidence="1" id="KW-0472">Membrane</keyword>
<evidence type="ECO:0000259" key="3">
    <source>
        <dbReference type="Pfam" id="PF11797"/>
    </source>
</evidence>
<sequence length="353" mass="39671">MKKSKQLIILVLASLFFFISVRGMASEFNFAVNPVIPENQIDKSKTYFDLKMSPGAVQTVEVLLRNDTDKDVVIEPKIASATTNLNGVVEYGQNDIEPDETLTHNLKDLVDIAETITIPKQSQVTLPLKVSMPSESFKGVISGGLTLKEKQEEASDQSEDQGLAIKNEYAYVVAILLRQTTDEIVPDLKLLAVEPDQVNARNVINVTFQNPTAAYLNSFCLINDVTKKGQNDSRYSSDTSGMQMAPNSHFSYPISLEGQKLEAGTYLLKSVAYSGKSDEGQYKVKNGDEEERYLYRWEFKKEFTVAGDVARDLNRKDVTIEEDHTWQYLLIGLLLVIIAFLIVWHRQKKNEGE</sequence>
<feature type="domain" description="WxL Interacting Protein peptidoglycan binding" evidence="2">
    <location>
        <begin position="30"/>
        <end position="149"/>
    </location>
</feature>
<evidence type="ECO:0000256" key="1">
    <source>
        <dbReference type="SAM" id="Phobius"/>
    </source>
</evidence>
<dbReference type="AlphaFoldDB" id="A0A6I4XD05"/>
<name>A0A6I4XD05_ENTGA</name>
<accession>A0A6I4XD05</accession>
<dbReference type="GeneID" id="93223069"/>
<protein>
    <submittedName>
        <fullName evidence="4">DUF3324 domain-containing protein</fullName>
    </submittedName>
</protein>
<dbReference type="EMBL" id="WVTI01000003">
    <property type="protein sequence ID" value="MXS25457.1"/>
    <property type="molecule type" value="Genomic_DNA"/>
</dbReference>
<feature type="domain" description="WxL Interacting Protein host binding" evidence="3">
    <location>
        <begin position="161"/>
        <end position="315"/>
    </location>
</feature>
<keyword evidence="1" id="KW-0812">Transmembrane</keyword>
<feature type="transmembrane region" description="Helical" evidence="1">
    <location>
        <begin position="325"/>
        <end position="344"/>
    </location>
</feature>
<organism evidence="4 5">
    <name type="scientific">Enterococcus gallinarum</name>
    <dbReference type="NCBI Taxonomy" id="1353"/>
    <lineage>
        <taxon>Bacteria</taxon>
        <taxon>Bacillati</taxon>
        <taxon>Bacillota</taxon>
        <taxon>Bacilli</taxon>
        <taxon>Lactobacillales</taxon>
        <taxon>Enterococcaceae</taxon>
        <taxon>Enterococcus</taxon>
    </lineage>
</organism>
<gene>
    <name evidence="4" type="ORF">GTI89_05125</name>
</gene>
<evidence type="ECO:0000259" key="2">
    <source>
        <dbReference type="Pfam" id="PF06030"/>
    </source>
</evidence>
<comment type="caution">
    <text evidence="4">The sequence shown here is derived from an EMBL/GenBank/DDBJ whole genome shotgun (WGS) entry which is preliminary data.</text>
</comment>